<dbReference type="SUPFAM" id="SSF52540">
    <property type="entry name" value="P-loop containing nucleoside triphosphate hydrolases"/>
    <property type="match status" value="1"/>
</dbReference>
<evidence type="ECO:0000256" key="2">
    <source>
        <dbReference type="PROSITE-ProRule" id="PRU00023"/>
    </source>
</evidence>
<feature type="repeat" description="ANK" evidence="2">
    <location>
        <begin position="1134"/>
        <end position="1168"/>
    </location>
</feature>
<sequence>MSLYDKTKDEIFEKEAWNAARAVFSGNHEPINYQPFLKDYTTPESARASVVQAQKEANSEYNGKLGAILDKVDQFMKVGDLAIKSAPESIGLAWTGIRLCLHSVQDDFATFSLFSGACADILGILISCRVYGRLYASQDHPPEFTELHEKVLGYIKDTYVNIIEFSYQMWKYARSNAGIRVIKGLFRSAQGKFQPKIKAIQDNEVQMNKFASQANQQVSQYYQRKGLDNDTTMMKGLSDQMEMLQALQEEAAKQNQLMEEWIKRDELHRRDQRMTAAEITHENWERQKKELLSLDDNQQVLDSKLAARKPGTCGWILENTKFQDFVNAEGGNVTWLVGTGGSGKSFLMSVVIQELKNKAHQHDSLVHFFFISKGSQATMQADQIERHLLAQLYQDAAQSLDVLDKCNKIMSEYIEHSKKSTSKTTSKKGGDGPAGFEQTYTALAKIINKRIYLMIDALDECADRETQEFIQTIKKLASTRGLKINVYCSSRDEPDIAAALENYPRINVEENNSKDIAEFVQAEMAKLPGFTPVEREEACREITQKAGCYFRYVELAMDFMRRPWRRPLSAHLESLPSGVENIYAQRLNQTNPAYYDLLTHCLTWTILAGEELSVQELIDGYKGSFTDEPIAENDDDQQNVNIELYEDQIRQAGSGFLRVNPDHTVSLVHNTVRDFFLQPDSVINGAAQSSNEPECECARCQRELKHGKKFVVSEREGHMQIVTTILQHLLSPSFHRKYYVKPQDESNDKKTEQDTEDVEDVADIKSEEDEAPGETASGELARTDAQSKDIQSNGIVAQDQGLVDQPDNLDSVPQMPEPSGEDTTKEGTNVPDEPLSNGVSDDLDSKSAVPNGGSDQAHEGDTPLNGEGPQNNDKAGAALEATDTQSVADSDENVDLTDQDQARLWDLQSDQESYHPRYEISRLRWHLTQLEEIYPAKERSGEAWSKLRELLERFLDPESEAWRGWLRTLATAGRYVDTIEMYTDAKDVHPIVVAACCGLTSLAHILLARPNASEYVNLRVPEGMSVLCFAVLYQMVTEKNVDSFYLAMLEAGADPNTNNHWDEEYLGSTFHFLLMLDTVTLAQVEMFLAHNADINTLDETGNNGLHFFAVGEAGIDIGVALVTAGADIRLRNGRGETVMHLLARRDTCHVDAMKYFIEQGAEVDAEDDASARPLGEAAEAGHAEAVRLLLEHGADIEDVNDYEQTALFAAAMMGKTEVVKVLLDQGADPLKRNSLGATPFGMACRYGDAESALILGRAMVNKGGVEHLNWQNNFGKTPIMRAASRGISDVIDFILDHVDTQAALTTVSKKGWSALHYAALRARPEATTTLLTRGADSRCKDLQGKTPLQLCYARIWTKPTEDREKTISALIDHDQQAAVAEIELLHTMAINDSPKVVAKLLECGANPYATDEHGWNVVQLAEQYDRPDVVEVIKNSKLATASRPSKFVGSFSAALVGSPSGLEIELLRRGGEMAATDPLCYTTDQSFVTDHPIPASAERYYFEMTVADREVKVDTPMFVIGITQKPIGSTKQWFPGWSKPGTSSWGYHSDDGKIWCVADPPKIKDLGLARQYGYGDTVGCGIDVKKRTVFWTLNGTRLMEAGFQNVRGQIYPIIGIRDPGKVKVNLGLDLKEEPFVWKPGTTRNRKAEIRQIDMPSPYLFFIESRPLLESGTDAATWEKFYTTEHLPDFVNSGLATRAAFYRETFDYASAPPPEKRPPRNYLALYETDFEELLKSKILAEGGVRAGSHLFPRKFGTFDNGEFHARNYRLIQDFDPKGWGNKPAPFIAVVEMDPPADAEADFDKWYREEHLPLLGELPLYRRGARYVLGPKTPTSTIDGAEPAKYLAVHQCDSPRTWECPAGEAANSTPWALKHFTESNVFVARGWELVHAVDGGQGTN</sequence>
<feature type="domain" description="B30.2/SPRY" evidence="5">
    <location>
        <begin position="1420"/>
        <end position="1631"/>
    </location>
</feature>
<feature type="compositionally biased region" description="Basic and acidic residues" evidence="4">
    <location>
        <begin position="742"/>
        <end position="753"/>
    </location>
</feature>
<dbReference type="PANTHER" id="PTHR10039:SF17">
    <property type="entry name" value="FUNGAL STAND N-TERMINAL GOODBYE DOMAIN-CONTAINING PROTEIN-RELATED"/>
    <property type="match status" value="1"/>
</dbReference>
<dbReference type="SMART" id="SM00248">
    <property type="entry name" value="ANK"/>
    <property type="match status" value="9"/>
</dbReference>
<dbReference type="InterPro" id="IPR027417">
    <property type="entry name" value="P-loop_NTPase"/>
</dbReference>
<protein>
    <submittedName>
        <fullName evidence="6">Ataxia telangiectasia and Rad3, variant</fullName>
    </submittedName>
</protein>
<dbReference type="SUPFAM" id="SSF48403">
    <property type="entry name" value="Ankyrin repeat"/>
    <property type="match status" value="2"/>
</dbReference>
<dbReference type="OrthoDB" id="341259at2759"/>
<evidence type="ECO:0000256" key="4">
    <source>
        <dbReference type="SAM" id="MobiDB-lite"/>
    </source>
</evidence>
<dbReference type="PROSITE" id="PS50088">
    <property type="entry name" value="ANK_REPEAT"/>
    <property type="match status" value="4"/>
</dbReference>
<dbReference type="InterPro" id="IPR056884">
    <property type="entry name" value="NPHP3-like_N"/>
</dbReference>
<dbReference type="InterPro" id="IPR044736">
    <property type="entry name" value="Gid1/RanBPM/SPLA_SPRY"/>
</dbReference>
<dbReference type="InterPro" id="IPR036770">
    <property type="entry name" value="Ankyrin_rpt-contain_sf"/>
</dbReference>
<dbReference type="InterPro" id="IPR043136">
    <property type="entry name" value="B30.2/SPRY_sf"/>
</dbReference>
<feature type="repeat" description="ANK" evidence="2">
    <location>
        <begin position="1202"/>
        <end position="1234"/>
    </location>
</feature>
<dbReference type="InterPro" id="IPR002110">
    <property type="entry name" value="Ankyrin_rpt"/>
</dbReference>
<dbReference type="PROSITE" id="PS50297">
    <property type="entry name" value="ANK_REP_REGION"/>
    <property type="match status" value="3"/>
</dbReference>
<reference evidence="6 7" key="1">
    <citation type="submission" date="2016-03" db="EMBL/GenBank/DDBJ databases">
        <title>The draft genome sequence of Fonsecaea nubica causative agent of cutaneous subcutaneous infection in human host.</title>
        <authorList>
            <person name="Costa F."/>
            <person name="Sybren D.H."/>
            <person name="Raittz R.T."/>
            <person name="Weiss V.A."/>
            <person name="Leao A.C."/>
            <person name="Gomes R."/>
            <person name="De Souza E.M."/>
            <person name="Pedrosa F.O."/>
            <person name="Steffens M.B."/>
            <person name="Bombassaro A."/>
            <person name="Tadra-Sfeir M.Z."/>
            <person name="Moreno L.F."/>
            <person name="Najafzadeh M.J."/>
            <person name="Felipe M.S."/>
            <person name="Teixeira M."/>
            <person name="Sun J."/>
            <person name="Xi L."/>
            <person name="Castro M.A."/>
            <person name="Vicente V.A."/>
        </authorList>
    </citation>
    <scope>NUCLEOTIDE SEQUENCE [LARGE SCALE GENOMIC DNA]</scope>
    <source>
        <strain evidence="6 7">CBS 269.64</strain>
    </source>
</reference>
<dbReference type="GeneID" id="34590416"/>
<keyword evidence="1" id="KW-0677">Repeat</keyword>
<feature type="compositionally biased region" description="Acidic residues" evidence="4">
    <location>
        <begin position="754"/>
        <end position="772"/>
    </location>
</feature>
<dbReference type="Pfam" id="PF00622">
    <property type="entry name" value="SPRY"/>
    <property type="match status" value="1"/>
</dbReference>
<keyword evidence="3" id="KW-0175">Coiled coil</keyword>
<dbReference type="Gene3D" id="3.40.50.300">
    <property type="entry name" value="P-loop containing nucleotide triphosphate hydrolases"/>
    <property type="match status" value="1"/>
</dbReference>
<feature type="repeat" description="ANK" evidence="2">
    <location>
        <begin position="1169"/>
        <end position="1201"/>
    </location>
</feature>
<name>A0A178CXS5_9EURO</name>
<accession>A0A178CXS5</accession>
<dbReference type="RefSeq" id="XP_022498677.1">
    <property type="nucleotide sequence ID" value="XM_022645291.1"/>
</dbReference>
<keyword evidence="2" id="KW-0040">ANK repeat</keyword>
<proteinExistence type="predicted"/>
<dbReference type="SMART" id="SM00449">
    <property type="entry name" value="SPRY"/>
    <property type="match status" value="1"/>
</dbReference>
<dbReference type="InterPro" id="IPR003877">
    <property type="entry name" value="SPRY_dom"/>
</dbReference>
<dbReference type="InterPro" id="IPR001870">
    <property type="entry name" value="B30.2/SPRY"/>
</dbReference>
<feature type="region of interest" description="Disordered" evidence="4">
    <location>
        <begin position="740"/>
        <end position="875"/>
    </location>
</feature>
<evidence type="ECO:0000313" key="6">
    <source>
        <dbReference type="EMBL" id="OAL33665.1"/>
    </source>
</evidence>
<dbReference type="Pfam" id="PF24809">
    <property type="entry name" value="DUF7708"/>
    <property type="match status" value="1"/>
</dbReference>
<keyword evidence="7" id="KW-1185">Reference proteome</keyword>
<dbReference type="EMBL" id="LVCJ01000047">
    <property type="protein sequence ID" value="OAL33665.1"/>
    <property type="molecule type" value="Genomic_DNA"/>
</dbReference>
<dbReference type="Gene3D" id="2.60.120.920">
    <property type="match status" value="1"/>
</dbReference>
<feature type="coiled-coil region" evidence="3">
    <location>
        <begin position="234"/>
        <end position="294"/>
    </location>
</feature>
<dbReference type="Pfam" id="PF24883">
    <property type="entry name" value="NPHP3_N"/>
    <property type="match status" value="1"/>
</dbReference>
<dbReference type="InterPro" id="IPR013320">
    <property type="entry name" value="ConA-like_dom_sf"/>
</dbReference>
<feature type="repeat" description="ANK" evidence="2">
    <location>
        <begin position="1310"/>
        <end position="1342"/>
    </location>
</feature>
<dbReference type="PANTHER" id="PTHR10039">
    <property type="entry name" value="AMELOGENIN"/>
    <property type="match status" value="1"/>
</dbReference>
<organism evidence="6 7">
    <name type="scientific">Fonsecaea nubica</name>
    <dbReference type="NCBI Taxonomy" id="856822"/>
    <lineage>
        <taxon>Eukaryota</taxon>
        <taxon>Fungi</taxon>
        <taxon>Dikarya</taxon>
        <taxon>Ascomycota</taxon>
        <taxon>Pezizomycotina</taxon>
        <taxon>Eurotiomycetes</taxon>
        <taxon>Chaetothyriomycetidae</taxon>
        <taxon>Chaetothyriales</taxon>
        <taxon>Herpotrichiellaceae</taxon>
        <taxon>Fonsecaea</taxon>
    </lineage>
</organism>
<dbReference type="PROSITE" id="PS50188">
    <property type="entry name" value="B302_SPRY"/>
    <property type="match status" value="1"/>
</dbReference>
<evidence type="ECO:0000259" key="5">
    <source>
        <dbReference type="PROSITE" id="PS50188"/>
    </source>
</evidence>
<dbReference type="Proteomes" id="UP000185904">
    <property type="component" value="Unassembled WGS sequence"/>
</dbReference>
<evidence type="ECO:0000313" key="7">
    <source>
        <dbReference type="Proteomes" id="UP000185904"/>
    </source>
</evidence>
<dbReference type="SUPFAM" id="SSF49899">
    <property type="entry name" value="Concanavalin A-like lectins/glucanases"/>
    <property type="match status" value="1"/>
</dbReference>
<evidence type="ECO:0000256" key="3">
    <source>
        <dbReference type="SAM" id="Coils"/>
    </source>
</evidence>
<dbReference type="Gene3D" id="1.25.40.20">
    <property type="entry name" value="Ankyrin repeat-containing domain"/>
    <property type="match status" value="3"/>
</dbReference>
<gene>
    <name evidence="6" type="ORF">AYO20_07003</name>
</gene>
<dbReference type="InterPro" id="IPR056125">
    <property type="entry name" value="DUF7708"/>
</dbReference>
<dbReference type="Pfam" id="PF12796">
    <property type="entry name" value="Ank_2"/>
    <property type="match status" value="2"/>
</dbReference>
<comment type="caution">
    <text evidence="6">The sequence shown here is derived from an EMBL/GenBank/DDBJ whole genome shotgun (WGS) entry which is preliminary data.</text>
</comment>
<evidence type="ECO:0000256" key="1">
    <source>
        <dbReference type="ARBA" id="ARBA00022737"/>
    </source>
</evidence>
<dbReference type="CDD" id="cd12885">
    <property type="entry name" value="SPRY_RanBP_like"/>
    <property type="match status" value="1"/>
</dbReference>